<evidence type="ECO:0000313" key="1">
    <source>
        <dbReference type="EMBL" id="KAE8685682.1"/>
    </source>
</evidence>
<organism evidence="1 2">
    <name type="scientific">Hibiscus syriacus</name>
    <name type="common">Rose of Sharon</name>
    <dbReference type="NCBI Taxonomy" id="106335"/>
    <lineage>
        <taxon>Eukaryota</taxon>
        <taxon>Viridiplantae</taxon>
        <taxon>Streptophyta</taxon>
        <taxon>Embryophyta</taxon>
        <taxon>Tracheophyta</taxon>
        <taxon>Spermatophyta</taxon>
        <taxon>Magnoliopsida</taxon>
        <taxon>eudicotyledons</taxon>
        <taxon>Gunneridae</taxon>
        <taxon>Pentapetalae</taxon>
        <taxon>rosids</taxon>
        <taxon>malvids</taxon>
        <taxon>Malvales</taxon>
        <taxon>Malvaceae</taxon>
        <taxon>Malvoideae</taxon>
        <taxon>Hibiscus</taxon>
    </lineage>
</organism>
<dbReference type="Proteomes" id="UP000436088">
    <property type="component" value="Unassembled WGS sequence"/>
</dbReference>
<name>A0A6A2Z3N4_HIBSY</name>
<evidence type="ECO:0000313" key="2">
    <source>
        <dbReference type="Proteomes" id="UP000436088"/>
    </source>
</evidence>
<proteinExistence type="predicted"/>
<protein>
    <submittedName>
        <fullName evidence="1">Uncharacterized protein</fullName>
    </submittedName>
</protein>
<dbReference type="EMBL" id="VEPZ02001229">
    <property type="protein sequence ID" value="KAE8685682.1"/>
    <property type="molecule type" value="Genomic_DNA"/>
</dbReference>
<reference evidence="1" key="1">
    <citation type="submission" date="2019-09" db="EMBL/GenBank/DDBJ databases">
        <title>Draft genome information of white flower Hibiscus syriacus.</title>
        <authorList>
            <person name="Kim Y.-M."/>
        </authorList>
    </citation>
    <scope>NUCLEOTIDE SEQUENCE [LARGE SCALE GENOMIC DNA]</scope>
    <source>
        <strain evidence="1">YM2019G1</strain>
    </source>
</reference>
<comment type="caution">
    <text evidence="1">The sequence shown here is derived from an EMBL/GenBank/DDBJ whole genome shotgun (WGS) entry which is preliminary data.</text>
</comment>
<gene>
    <name evidence="1" type="ORF">F3Y22_tig00111095pilonHSYRG00624</name>
</gene>
<accession>A0A6A2Z3N4</accession>
<keyword evidence="2" id="KW-1185">Reference proteome</keyword>
<sequence length="118" mass="12270">MVLSKRVTYKAKGFLGSLRRRAFKASREVGGLGIAVSSHLLVIETVNAAPKKKAIVPRVLRSPELKGLAAFVASYTPTPNSGNTESLLGIICMVDDGAASGSVCPMGCGAVADPEIKK</sequence>
<dbReference type="AlphaFoldDB" id="A0A6A2Z3N4"/>